<proteinExistence type="predicted"/>
<evidence type="ECO:0000259" key="1">
    <source>
        <dbReference type="Pfam" id="PF03190"/>
    </source>
</evidence>
<dbReference type="OrthoDB" id="9762614at2"/>
<feature type="domain" description="Spermatogenesis-associated protein 20-like TRX" evidence="1">
    <location>
        <begin position="10"/>
        <end position="167"/>
    </location>
</feature>
<name>A0A1W2EVC3_9HYPH</name>
<evidence type="ECO:0000313" key="3">
    <source>
        <dbReference type="Proteomes" id="UP000192656"/>
    </source>
</evidence>
<dbReference type="SUPFAM" id="SSF52833">
    <property type="entry name" value="Thioredoxin-like"/>
    <property type="match status" value="1"/>
</dbReference>
<dbReference type="InterPro" id="IPR024705">
    <property type="entry name" value="Ssp411"/>
</dbReference>
<dbReference type="InterPro" id="IPR008928">
    <property type="entry name" value="6-hairpin_glycosidase_sf"/>
</dbReference>
<dbReference type="STRING" id="937218.SAMN06297251_1387"/>
<dbReference type="InterPro" id="IPR004879">
    <property type="entry name" value="Ssp411-like_TRX"/>
</dbReference>
<dbReference type="SUPFAM" id="SSF48208">
    <property type="entry name" value="Six-hairpin glycosidases"/>
    <property type="match status" value="1"/>
</dbReference>
<gene>
    <name evidence="2" type="ORF">SAMN06297251_1387</name>
</gene>
<dbReference type="CDD" id="cd02955">
    <property type="entry name" value="SSP411"/>
    <property type="match status" value="1"/>
</dbReference>
<protein>
    <recommendedName>
        <fullName evidence="1">Spermatogenesis-associated protein 20-like TRX domain-containing protein</fullName>
    </recommendedName>
</protein>
<dbReference type="PANTHER" id="PTHR42899">
    <property type="entry name" value="SPERMATOGENESIS-ASSOCIATED PROTEIN 20"/>
    <property type="match status" value="1"/>
</dbReference>
<organism evidence="2 3">
    <name type="scientific">Fulvimarina manganoxydans</name>
    <dbReference type="NCBI Taxonomy" id="937218"/>
    <lineage>
        <taxon>Bacteria</taxon>
        <taxon>Pseudomonadati</taxon>
        <taxon>Pseudomonadota</taxon>
        <taxon>Alphaproteobacteria</taxon>
        <taxon>Hyphomicrobiales</taxon>
        <taxon>Aurantimonadaceae</taxon>
        <taxon>Fulvimarina</taxon>
    </lineage>
</organism>
<accession>A0A1W2EVC3</accession>
<dbReference type="Proteomes" id="UP000192656">
    <property type="component" value="Unassembled WGS sequence"/>
</dbReference>
<keyword evidence="3" id="KW-1185">Reference proteome</keyword>
<dbReference type="InterPro" id="IPR036249">
    <property type="entry name" value="Thioredoxin-like_sf"/>
</dbReference>
<dbReference type="RefSeq" id="WP_084413058.1">
    <property type="nucleotide sequence ID" value="NZ_FWXR01000038.1"/>
</dbReference>
<dbReference type="GO" id="GO:0005975">
    <property type="term" value="P:carbohydrate metabolic process"/>
    <property type="evidence" value="ECO:0007669"/>
    <property type="project" value="InterPro"/>
</dbReference>
<dbReference type="Gene3D" id="3.40.30.10">
    <property type="entry name" value="Glutaredoxin"/>
    <property type="match status" value="1"/>
</dbReference>
<dbReference type="PANTHER" id="PTHR42899:SF1">
    <property type="entry name" value="SPERMATOGENESIS-ASSOCIATED PROTEIN 20"/>
    <property type="match status" value="1"/>
</dbReference>
<evidence type="ECO:0000313" key="2">
    <source>
        <dbReference type="EMBL" id="SMD13653.1"/>
    </source>
</evidence>
<reference evidence="2 3" key="1">
    <citation type="submission" date="2017-04" db="EMBL/GenBank/DDBJ databases">
        <authorList>
            <person name="Afonso C.L."/>
            <person name="Miller P.J."/>
            <person name="Scott M.A."/>
            <person name="Spackman E."/>
            <person name="Goraichik I."/>
            <person name="Dimitrov K.M."/>
            <person name="Suarez D.L."/>
            <person name="Swayne D.E."/>
        </authorList>
    </citation>
    <scope>NUCLEOTIDE SEQUENCE [LARGE SCALE GENOMIC DNA]</scope>
    <source>
        <strain evidence="2 3">CGMCC 1.10972</strain>
    </source>
</reference>
<dbReference type="EMBL" id="FWXR01000038">
    <property type="protein sequence ID" value="SMD13653.1"/>
    <property type="molecule type" value="Genomic_DNA"/>
</dbReference>
<dbReference type="Pfam" id="PF03190">
    <property type="entry name" value="Thioredox_DsbH"/>
    <property type="match status" value="1"/>
</dbReference>
<dbReference type="AlphaFoldDB" id="A0A1W2EVC3"/>
<sequence>MSETNRTAGNQLAEAVSPYLLQHKDNPVHWRQWGDAAFAEARERDRPILLSIGYAACHWCHVMAHESFEDEAVASVMNRLFVNVKVDREERPDVDQFYMTALQAMGEQGGWPMTMVLTPEGKPFFGGTYFPKEPRYGRPGFVQVMEALSKAWGERRGEIEESAGLISGRLKTFLAASAEPGPLGALSLSPAAARIAQMMDPVRGGMKGAPKFPNAPYLEVLARSGFHHGEAGHRDAFLKTLTALCLGGIYDHIGGGLARYSTDDRWLVPHFEKMLYDNAQFLQHLAWGYRTSGEDLFRRRIDETVEWLKREMVVKGGGLAASLDADSADAGGHMEEGAFYVWTKPEIEAALGERAAPFAHAYDVSEAGNWEGKSILHRLHEGAEGSDATFAEDRAKLLNARAKRARPGRDDKVLADWNGLAIRGLTEAYRASGNETALMLAEDAFRFVEREMIVDDRLRHAARDGRTAGLALSSDYGALIAAAVTLFAATLKPAYLSRAEWLADQLDIWHGEGDGGHFLNASDATDVPARLRGDQDEAVPAGTALVIAGLSLLAQASGRLHHKERAERAASLAAGRIGQSAAGFPGIIAATERLTRGSELALFGWRSNPGFAAMERLLLEEVDLDRLDFVTNDPALLPETNPIAGAEPSKTPAAFFCTGQVCRAPVFAPDALAELLARTG</sequence>
<dbReference type="PIRSF" id="PIRSF006402">
    <property type="entry name" value="UCP006402_thioredoxin"/>
    <property type="match status" value="1"/>
</dbReference>